<gene>
    <name evidence="2" type="ORF">EHYA_10416</name>
</gene>
<feature type="region of interest" description="Disordered" evidence="1">
    <location>
        <begin position="334"/>
        <end position="425"/>
    </location>
</feature>
<feature type="region of interest" description="Disordered" evidence="1">
    <location>
        <begin position="210"/>
        <end position="281"/>
    </location>
</feature>
<keyword evidence="3" id="KW-1185">Reference proteome</keyword>
<dbReference type="Proteomes" id="UP000286931">
    <property type="component" value="Unassembled WGS sequence"/>
</dbReference>
<feature type="region of interest" description="Disordered" evidence="1">
    <location>
        <begin position="1"/>
        <end position="47"/>
    </location>
</feature>
<dbReference type="AlphaFoldDB" id="A0A401Z6Z7"/>
<evidence type="ECO:0000256" key="1">
    <source>
        <dbReference type="SAM" id="MobiDB-lite"/>
    </source>
</evidence>
<feature type="compositionally biased region" description="Gly residues" evidence="1">
    <location>
        <begin position="124"/>
        <end position="137"/>
    </location>
</feature>
<proteinExistence type="predicted"/>
<protein>
    <submittedName>
        <fullName evidence="2">Uncharacterized protein</fullName>
    </submittedName>
</protein>
<feature type="compositionally biased region" description="Gly residues" evidence="1">
    <location>
        <begin position="262"/>
        <end position="277"/>
    </location>
</feature>
<organism evidence="2 3">
    <name type="scientific">Embleya hyalina</name>
    <dbReference type="NCBI Taxonomy" id="516124"/>
    <lineage>
        <taxon>Bacteria</taxon>
        <taxon>Bacillati</taxon>
        <taxon>Actinomycetota</taxon>
        <taxon>Actinomycetes</taxon>
        <taxon>Kitasatosporales</taxon>
        <taxon>Streptomycetaceae</taxon>
        <taxon>Embleya</taxon>
    </lineage>
</organism>
<feature type="compositionally biased region" description="Basic and acidic residues" evidence="1">
    <location>
        <begin position="379"/>
        <end position="391"/>
    </location>
</feature>
<evidence type="ECO:0000313" key="2">
    <source>
        <dbReference type="EMBL" id="GCE02637.1"/>
    </source>
</evidence>
<comment type="caution">
    <text evidence="2">The sequence shown here is derived from an EMBL/GenBank/DDBJ whole genome shotgun (WGS) entry which is preliminary data.</text>
</comment>
<feature type="compositionally biased region" description="Low complexity" evidence="1">
    <location>
        <begin position="351"/>
        <end position="361"/>
    </location>
</feature>
<accession>A0A401Z6Z7</accession>
<feature type="compositionally biased region" description="Gly residues" evidence="1">
    <location>
        <begin position="23"/>
        <end position="40"/>
    </location>
</feature>
<feature type="compositionally biased region" description="Basic residues" evidence="1">
    <location>
        <begin position="172"/>
        <end position="182"/>
    </location>
</feature>
<feature type="compositionally biased region" description="Basic and acidic residues" evidence="1">
    <location>
        <begin position="225"/>
        <end position="237"/>
    </location>
</feature>
<name>A0A401Z6Z7_9ACTN</name>
<feature type="region of interest" description="Disordered" evidence="1">
    <location>
        <begin position="77"/>
        <end position="182"/>
    </location>
</feature>
<reference evidence="2 3" key="1">
    <citation type="submission" date="2018-12" db="EMBL/GenBank/DDBJ databases">
        <title>Draft genome sequence of Embleya hyalina NBRC 13850T.</title>
        <authorList>
            <person name="Komaki H."/>
            <person name="Hosoyama A."/>
            <person name="Kimura A."/>
            <person name="Ichikawa N."/>
            <person name="Tamura T."/>
        </authorList>
    </citation>
    <scope>NUCLEOTIDE SEQUENCE [LARGE SCALE GENOMIC DNA]</scope>
    <source>
        <strain evidence="2 3">NBRC 13850</strain>
    </source>
</reference>
<evidence type="ECO:0000313" key="3">
    <source>
        <dbReference type="Proteomes" id="UP000286931"/>
    </source>
</evidence>
<sequence>MGPRACLGNARRADGHGVAPGPDRGGGGPGARVGPRGAGRGDLPRPRVRLAHGCGTAQSAERRDRIAAAVHAGLRLPDAARPGGLPGGRIGRRARIGAGRTRRRGRGHRGRPGGDRRHGLPVPGRGGLGRGVVGAGRGGRRRDRAVPDRPRLGRRHAVRPGSGAGRQELRPGRRIPGRGDRVRRRVLRRLAARGAGDGSPAAVVVGNRVGDVRAGGHRSHLAPRQPDRGLRRDGRPRLRDRRRPYAGRPGGPPADRERGKRGLGPGGVHVRPGGAGGDRGHGVLVVAGRAAPGGERAAVGGMRPGPRRRGDHDVHAGLLPGVLPAARAVRGRPLQGVRGHGGRDGRGRGRGPAPGRAAVGRPARRACDPGRRTRLGGEPGRRVERLDRAERSVAAAGDPGGAGRCRAVGGRCGRGGGARDRDDAG</sequence>
<feature type="compositionally biased region" description="Basic residues" evidence="1">
    <location>
        <begin position="90"/>
        <end position="111"/>
    </location>
</feature>
<dbReference type="EMBL" id="BIFH01000072">
    <property type="protein sequence ID" value="GCE02637.1"/>
    <property type="molecule type" value="Genomic_DNA"/>
</dbReference>